<accession>A0A6J5PSY5</accession>
<evidence type="ECO:0000313" key="1">
    <source>
        <dbReference type="EMBL" id="CAB4174803.1"/>
    </source>
</evidence>
<name>A0A6J5PSY5_9CAUD</name>
<reference evidence="1" key="1">
    <citation type="submission" date="2020-05" db="EMBL/GenBank/DDBJ databases">
        <authorList>
            <person name="Chiriac C."/>
            <person name="Salcher M."/>
            <person name="Ghai R."/>
            <person name="Kavagutti S V."/>
        </authorList>
    </citation>
    <scope>NUCLEOTIDE SEQUENCE</scope>
</reference>
<dbReference type="EMBL" id="LR796916">
    <property type="protein sequence ID" value="CAB4174803.1"/>
    <property type="molecule type" value="Genomic_DNA"/>
</dbReference>
<organism evidence="1">
    <name type="scientific">uncultured Caudovirales phage</name>
    <dbReference type="NCBI Taxonomy" id="2100421"/>
    <lineage>
        <taxon>Viruses</taxon>
        <taxon>Duplodnaviria</taxon>
        <taxon>Heunggongvirae</taxon>
        <taxon>Uroviricota</taxon>
        <taxon>Caudoviricetes</taxon>
        <taxon>Peduoviridae</taxon>
        <taxon>Maltschvirus</taxon>
        <taxon>Maltschvirus maltsch</taxon>
    </lineage>
</organism>
<dbReference type="EMBL" id="LR797195">
    <property type="protein sequence ID" value="CAB4193229.1"/>
    <property type="molecule type" value="Genomic_DNA"/>
</dbReference>
<protein>
    <submittedName>
        <fullName evidence="1">Uncharacterized protein</fullName>
    </submittedName>
</protein>
<proteinExistence type="predicted"/>
<gene>
    <name evidence="2" type="ORF">UFOVP1247_42</name>
    <name evidence="1" type="ORF">UFOVP970_82</name>
</gene>
<evidence type="ECO:0000313" key="2">
    <source>
        <dbReference type="EMBL" id="CAB4193229.1"/>
    </source>
</evidence>
<sequence length="121" mass="13920">MTREQRDIVTRRLEVLNTRIFNLKEVSGTWMQQEAITSVIDESRKEVESIEKVLATRQEFLFNFKGGGWNSEMAFTREEAIEKAIEKYGQPSVDGRTCNIDVTTFRVSTASDKASLLSLFY</sequence>